<feature type="region of interest" description="Disordered" evidence="1">
    <location>
        <begin position="138"/>
        <end position="168"/>
    </location>
</feature>
<keyword evidence="3" id="KW-1185">Reference proteome</keyword>
<organism evidence="2 3">
    <name type="scientific">Pseudoalteromonas phage J2-1</name>
    <dbReference type="NCBI Taxonomy" id="2023998"/>
    <lineage>
        <taxon>Viruses</taxon>
        <taxon>Duplodnaviria</taxon>
        <taxon>Heunggongvirae</taxon>
        <taxon>Uroviricota</taxon>
        <taxon>Caudoviricetes</taxon>
        <taxon>Qingdaovirus</taxon>
        <taxon>Qingdaovirus J21</taxon>
    </lineage>
</organism>
<feature type="compositionally biased region" description="Acidic residues" evidence="1">
    <location>
        <begin position="143"/>
        <end position="152"/>
    </location>
</feature>
<reference evidence="2 3" key="1">
    <citation type="submission" date="2017-06" db="EMBL/GenBank/DDBJ databases">
        <title>A Novel Lytic Pseudoalteromonas phage Isolated from Qingdao coast of China.</title>
        <authorList>
            <person name="Li H."/>
        </authorList>
    </citation>
    <scope>NUCLEOTIDE SEQUENCE [LARGE SCALE GENOMIC DNA]</scope>
</reference>
<accession>A0A223LHU8</accession>
<proteinExistence type="predicted"/>
<dbReference type="RefSeq" id="YP_009791429.1">
    <property type="nucleotide sequence ID" value="NC_047839.1"/>
</dbReference>
<evidence type="ECO:0000313" key="3">
    <source>
        <dbReference type="Proteomes" id="UP000222256"/>
    </source>
</evidence>
<dbReference type="KEGG" id="vg:54981706"/>
<dbReference type="Proteomes" id="UP000222256">
    <property type="component" value="Segment"/>
</dbReference>
<evidence type="ECO:0000256" key="1">
    <source>
        <dbReference type="SAM" id="MobiDB-lite"/>
    </source>
</evidence>
<evidence type="ECO:0000313" key="2">
    <source>
        <dbReference type="EMBL" id="ASU03288.1"/>
    </source>
</evidence>
<protein>
    <submittedName>
        <fullName evidence="2">Uncharacterized protein</fullName>
    </submittedName>
</protein>
<dbReference type="EMBL" id="MF370964">
    <property type="protein sequence ID" value="ASU03288.1"/>
    <property type="molecule type" value="Genomic_DNA"/>
</dbReference>
<name>A0A223LHU8_9CAUD</name>
<dbReference type="GeneID" id="54981706"/>
<sequence>MADDKTNKGGAPLLEDQMKNAHQIAYVRVQKRMAKLSGKSMDILERLVLDIDESTDPANIGKANIVQVQNPNFDASKKPSKDNPMFLNEYVPAYNPTKYKENTQLTVVSKVLDNNNAFEKEQKALAEAERKLKLAQEKANSNLEDEEIEEEFAPYLDIQFDNDEPSVN</sequence>